<organism evidence="4 5">
    <name type="scientific">candidate division WOR-3 bacterium</name>
    <dbReference type="NCBI Taxonomy" id="2052148"/>
    <lineage>
        <taxon>Bacteria</taxon>
        <taxon>Bacteria division WOR-3</taxon>
    </lineage>
</organism>
<dbReference type="Gene3D" id="3.20.20.370">
    <property type="entry name" value="Glycoside hydrolase/deacetylase"/>
    <property type="match status" value="1"/>
</dbReference>
<accession>A0A9D5KA84</accession>
<dbReference type="GO" id="GO:0016810">
    <property type="term" value="F:hydrolase activity, acting on carbon-nitrogen (but not peptide) bonds"/>
    <property type="evidence" value="ECO:0007669"/>
    <property type="project" value="InterPro"/>
</dbReference>
<evidence type="ECO:0000259" key="3">
    <source>
        <dbReference type="PROSITE" id="PS51677"/>
    </source>
</evidence>
<protein>
    <submittedName>
        <fullName evidence="4">Polysaccharide deacetylase family protein</fullName>
    </submittedName>
</protein>
<dbReference type="AlphaFoldDB" id="A0A9D5KA84"/>
<keyword evidence="2" id="KW-0732">Signal</keyword>
<evidence type="ECO:0000313" key="5">
    <source>
        <dbReference type="Proteomes" id="UP000630660"/>
    </source>
</evidence>
<sequence length="262" mass="30062">MLTILEFHNISHRGIGWTNVPPARFADILDYLQTETEIIDPCDFYKYLMQPESARPPKVMLTFDDGYEEIYTRAFPLMRERGLTGMVSVVAGFTGSTNKWDIMGGGLRHLGWDQVSELIKSGWIICSHTMTHPDLKRCTDDRLDWELVESKKLLESRLGIPIPAIAYPFGRFNLRVLVAACRAGYKFGFTVGAERWKRRRGPLTIRRVPVYQIDPDALIRAKVKPNGPVKRFDALKNRAFNKLSLATSFVHRNSYKYIPQLP</sequence>
<dbReference type="Pfam" id="PF01522">
    <property type="entry name" value="Polysacc_deac_1"/>
    <property type="match status" value="1"/>
</dbReference>
<dbReference type="GO" id="GO:0005975">
    <property type="term" value="P:carbohydrate metabolic process"/>
    <property type="evidence" value="ECO:0007669"/>
    <property type="project" value="InterPro"/>
</dbReference>
<dbReference type="GO" id="GO:0005576">
    <property type="term" value="C:extracellular region"/>
    <property type="evidence" value="ECO:0007669"/>
    <property type="project" value="UniProtKB-SubCell"/>
</dbReference>
<dbReference type="PANTHER" id="PTHR34216">
    <property type="match status" value="1"/>
</dbReference>
<name>A0A9D5KA84_UNCW3</name>
<dbReference type="InterPro" id="IPR051398">
    <property type="entry name" value="Polysacch_Deacetylase"/>
</dbReference>
<dbReference type="EMBL" id="WJKJ01000300">
    <property type="protein sequence ID" value="MBD3365332.1"/>
    <property type="molecule type" value="Genomic_DNA"/>
</dbReference>
<evidence type="ECO:0000313" key="4">
    <source>
        <dbReference type="EMBL" id="MBD3365332.1"/>
    </source>
</evidence>
<gene>
    <name evidence="4" type="ORF">GF359_08975</name>
</gene>
<dbReference type="SUPFAM" id="SSF88713">
    <property type="entry name" value="Glycoside hydrolase/deacetylase"/>
    <property type="match status" value="1"/>
</dbReference>
<dbReference type="InterPro" id="IPR002509">
    <property type="entry name" value="NODB_dom"/>
</dbReference>
<dbReference type="InterPro" id="IPR011330">
    <property type="entry name" value="Glyco_hydro/deAcase_b/a-brl"/>
</dbReference>
<reference evidence="4" key="1">
    <citation type="submission" date="2019-11" db="EMBL/GenBank/DDBJ databases">
        <title>Microbial mats filling the niche in hypersaline microbial mats.</title>
        <authorList>
            <person name="Wong H.L."/>
            <person name="Macleod F.I."/>
            <person name="White R.A. III"/>
            <person name="Burns B.P."/>
        </authorList>
    </citation>
    <scope>NUCLEOTIDE SEQUENCE</scope>
    <source>
        <strain evidence="4">Bin_327</strain>
    </source>
</reference>
<evidence type="ECO:0000256" key="2">
    <source>
        <dbReference type="ARBA" id="ARBA00022729"/>
    </source>
</evidence>
<feature type="domain" description="NodB homology" evidence="3">
    <location>
        <begin position="57"/>
        <end position="262"/>
    </location>
</feature>
<dbReference type="Proteomes" id="UP000630660">
    <property type="component" value="Unassembled WGS sequence"/>
</dbReference>
<comment type="caution">
    <text evidence="4">The sequence shown here is derived from an EMBL/GenBank/DDBJ whole genome shotgun (WGS) entry which is preliminary data.</text>
</comment>
<proteinExistence type="predicted"/>
<dbReference type="PANTHER" id="PTHR34216:SF3">
    <property type="entry name" value="POLY-BETA-1,6-N-ACETYL-D-GLUCOSAMINE N-DEACETYLASE"/>
    <property type="match status" value="1"/>
</dbReference>
<evidence type="ECO:0000256" key="1">
    <source>
        <dbReference type="ARBA" id="ARBA00004613"/>
    </source>
</evidence>
<dbReference type="PROSITE" id="PS51677">
    <property type="entry name" value="NODB"/>
    <property type="match status" value="1"/>
</dbReference>
<comment type="subcellular location">
    <subcellularLocation>
        <location evidence="1">Secreted</location>
    </subcellularLocation>
</comment>
<dbReference type="CDD" id="cd10918">
    <property type="entry name" value="CE4_NodB_like_5s_6s"/>
    <property type="match status" value="1"/>
</dbReference>